<name>A0AAW7XDH2_9GAMM</name>
<dbReference type="InterPro" id="IPR012910">
    <property type="entry name" value="Plug_dom"/>
</dbReference>
<accession>A0AAW7XDH2</accession>
<protein>
    <submittedName>
        <fullName evidence="8">TonB-dependent receptor</fullName>
    </submittedName>
</protein>
<evidence type="ECO:0000259" key="7">
    <source>
        <dbReference type="Pfam" id="PF07715"/>
    </source>
</evidence>
<keyword evidence="3" id="KW-0998">Cell outer membrane</keyword>
<dbReference type="SUPFAM" id="SSF56935">
    <property type="entry name" value="Porins"/>
    <property type="match status" value="1"/>
</dbReference>
<keyword evidence="2 4" id="KW-0472">Membrane</keyword>
<evidence type="ECO:0000256" key="5">
    <source>
        <dbReference type="SAM" id="SignalP"/>
    </source>
</evidence>
<keyword evidence="5" id="KW-0732">Signal</keyword>
<feature type="signal peptide" evidence="5">
    <location>
        <begin position="1"/>
        <end position="24"/>
    </location>
</feature>
<dbReference type="InterPro" id="IPR037066">
    <property type="entry name" value="Plug_dom_sf"/>
</dbReference>
<dbReference type="Gene3D" id="2.170.130.10">
    <property type="entry name" value="TonB-dependent receptor, plug domain"/>
    <property type="match status" value="1"/>
</dbReference>
<evidence type="ECO:0000256" key="1">
    <source>
        <dbReference type="ARBA" id="ARBA00004442"/>
    </source>
</evidence>
<comment type="caution">
    <text evidence="8">The sequence shown here is derived from an EMBL/GenBank/DDBJ whole genome shotgun (WGS) entry which is preliminary data.</text>
</comment>
<dbReference type="Pfam" id="PF07715">
    <property type="entry name" value="Plug"/>
    <property type="match status" value="1"/>
</dbReference>
<dbReference type="EMBL" id="JAUOPB010000014">
    <property type="protein sequence ID" value="MDO6424429.1"/>
    <property type="molecule type" value="Genomic_DNA"/>
</dbReference>
<keyword evidence="8" id="KW-0675">Receptor</keyword>
<evidence type="ECO:0000313" key="8">
    <source>
        <dbReference type="EMBL" id="MDO6424429.1"/>
    </source>
</evidence>
<keyword evidence="4" id="KW-0798">TonB box</keyword>
<dbReference type="AlphaFoldDB" id="A0AAW7XDH2"/>
<dbReference type="Pfam" id="PF00593">
    <property type="entry name" value="TonB_dep_Rec_b-barrel"/>
    <property type="match status" value="1"/>
</dbReference>
<gene>
    <name evidence="8" type="ORF">Q4521_18225</name>
</gene>
<evidence type="ECO:0000313" key="9">
    <source>
        <dbReference type="Proteomes" id="UP001169760"/>
    </source>
</evidence>
<dbReference type="InterPro" id="IPR036942">
    <property type="entry name" value="Beta-barrel_TonB_sf"/>
</dbReference>
<proteinExistence type="inferred from homology"/>
<dbReference type="InterPro" id="IPR000531">
    <property type="entry name" value="Beta-barrel_TonB"/>
</dbReference>
<reference evidence="8" key="1">
    <citation type="submission" date="2023-07" db="EMBL/GenBank/DDBJ databases">
        <title>Genome content predicts the carbon catabolic preferences of heterotrophic bacteria.</title>
        <authorList>
            <person name="Gralka M."/>
        </authorList>
    </citation>
    <scope>NUCLEOTIDE SEQUENCE</scope>
    <source>
        <strain evidence="8">I3M17_2</strain>
    </source>
</reference>
<comment type="subcellular location">
    <subcellularLocation>
        <location evidence="1 4">Cell outer membrane</location>
    </subcellularLocation>
</comment>
<feature type="chain" id="PRO_5043611372" evidence="5">
    <location>
        <begin position="25"/>
        <end position="954"/>
    </location>
</feature>
<dbReference type="RefSeq" id="WP_303493741.1">
    <property type="nucleotide sequence ID" value="NZ_JAUOPB010000014.1"/>
</dbReference>
<organism evidence="8 9">
    <name type="scientific">Saccharophagus degradans</name>
    <dbReference type="NCBI Taxonomy" id="86304"/>
    <lineage>
        <taxon>Bacteria</taxon>
        <taxon>Pseudomonadati</taxon>
        <taxon>Pseudomonadota</taxon>
        <taxon>Gammaproteobacteria</taxon>
        <taxon>Cellvibrionales</taxon>
        <taxon>Cellvibrionaceae</taxon>
        <taxon>Saccharophagus</taxon>
    </lineage>
</organism>
<dbReference type="NCBIfam" id="TIGR01782">
    <property type="entry name" value="TonB-Xanth-Caul"/>
    <property type="match status" value="1"/>
</dbReference>
<comment type="similarity">
    <text evidence="4">Belongs to the TonB-dependent receptor family.</text>
</comment>
<dbReference type="PANTHER" id="PTHR40980:SF3">
    <property type="entry name" value="TONB-DEPENDENT RECEPTOR-LIKE BETA-BARREL DOMAIN-CONTAINING PROTEIN"/>
    <property type="match status" value="1"/>
</dbReference>
<dbReference type="Gene3D" id="2.40.170.20">
    <property type="entry name" value="TonB-dependent receptor, beta-barrel domain"/>
    <property type="match status" value="1"/>
</dbReference>
<evidence type="ECO:0000256" key="3">
    <source>
        <dbReference type="ARBA" id="ARBA00023237"/>
    </source>
</evidence>
<dbReference type="PANTHER" id="PTHR40980">
    <property type="entry name" value="PLUG DOMAIN-CONTAINING PROTEIN"/>
    <property type="match status" value="1"/>
</dbReference>
<dbReference type="GO" id="GO:0009279">
    <property type="term" value="C:cell outer membrane"/>
    <property type="evidence" value="ECO:0007669"/>
    <property type="project" value="UniProtKB-SubCell"/>
</dbReference>
<feature type="domain" description="TonB-dependent receptor-like beta-barrel" evidence="6">
    <location>
        <begin position="429"/>
        <end position="920"/>
    </location>
</feature>
<feature type="domain" description="TonB-dependent receptor plug" evidence="7">
    <location>
        <begin position="54"/>
        <end position="152"/>
    </location>
</feature>
<dbReference type="InterPro" id="IPR010104">
    <property type="entry name" value="TonB_rcpt_bac"/>
</dbReference>
<evidence type="ECO:0000256" key="2">
    <source>
        <dbReference type="ARBA" id="ARBA00023136"/>
    </source>
</evidence>
<dbReference type="Proteomes" id="UP001169760">
    <property type="component" value="Unassembled WGS sequence"/>
</dbReference>
<sequence length="954" mass="105553">MFKPSKLSTAIATSVALLSSVAFAQESDTEQDYEEVIVTGIRASLSKAIDIKRNEVQVIESIVAEDIGKFPDNNVVEALQRVPGIQVTDRASGEVNGISIRGLTDVTTTINGRQMYISNGRFYTMADTPASLISRVDVYKTRSADKVPSGIAGQVDVHTQRPFNFDGSKVVINARGIYQDQEGKFDPNIGALISNRWNFNFGEIGALINVATATTNFRDQSITSGAAFPYFTSDPSGPGAQPFARIGSGWEPGLEAGLPFAAGSTLMVNGVEEEYILSRDAMFASDFSGKRERPAANIAVQFAPNETSEYTFEAFYNGYRQQDFNSLFFSFVDSTYNLDFNDDILLYEGTNIVKERTVYGAPDTYPNFHSGDASIRQTDSYLYAIGGEWDIGDNFHLSAEAYTQKSVFKSEFFAIRLNRGYYAMDVDFNSGDGVPALTYIDNPNTADVNEADLTDASQFAWGPAWDNGARDEGGADTLKIDANWDLDFAGITKVDFGLLYEVRTANSAGRGSNVSTPVQDIAVDEIPEGFLTTTSDFFDGRADFPSEWGIADGNYMFANRDYFRNLYGIYSEENDNYLGGGNYLTLQKTFDAEETTADAYIQASFEYEVGVGVIDGTVGVRYTDGTTDINFVRLVNSATAGPEDNFEEGDAPYSTVEATQNSSAKLLPSFVVRYNFLDDYMARFAYTETIRRPDFGALNPFITYNKDVTNIGYGTAGGGNPNLEPVVSTNLDFSLEYYFSEGNAVYGTIFRRDIEGLIVGSQSEIYYDYPDDDLDSYRHILSLPDNSANGELTGIELGLVYFPENLPGALDGLGIQASYTALDSSQDNPVYNDDGSLAGYQESEMFGVSNSSLSTVLAYEKDNFGARLSYVWRDAFRQRNEATLFANPLPIYRRAETSVDFQLSYDITDDFVITFDATNLTDEKYQEYYEHQDIYNFYSGIYSRTYALGIRYSY</sequence>
<evidence type="ECO:0000256" key="4">
    <source>
        <dbReference type="RuleBase" id="RU003357"/>
    </source>
</evidence>
<evidence type="ECO:0000259" key="6">
    <source>
        <dbReference type="Pfam" id="PF00593"/>
    </source>
</evidence>